<dbReference type="OrthoDB" id="3364141at2759"/>
<feature type="compositionally biased region" description="Basic and acidic residues" evidence="1">
    <location>
        <begin position="200"/>
        <end position="220"/>
    </location>
</feature>
<protein>
    <submittedName>
        <fullName evidence="2">Uncharacterized protein</fullName>
    </submittedName>
</protein>
<reference evidence="2" key="1">
    <citation type="submission" date="2020-11" db="EMBL/GenBank/DDBJ databases">
        <authorList>
            <consortium name="DOE Joint Genome Institute"/>
            <person name="Ahrendt S."/>
            <person name="Riley R."/>
            <person name="Andreopoulos W."/>
            <person name="LaButti K."/>
            <person name="Pangilinan J."/>
            <person name="Ruiz-duenas F.J."/>
            <person name="Barrasa J.M."/>
            <person name="Sanchez-Garcia M."/>
            <person name="Camarero S."/>
            <person name="Miyauchi S."/>
            <person name="Serrano A."/>
            <person name="Linde D."/>
            <person name="Babiker R."/>
            <person name="Drula E."/>
            <person name="Ayuso-Fernandez I."/>
            <person name="Pacheco R."/>
            <person name="Padilla G."/>
            <person name="Ferreira P."/>
            <person name="Barriuso J."/>
            <person name="Kellner H."/>
            <person name="Castanera R."/>
            <person name="Alfaro M."/>
            <person name="Ramirez L."/>
            <person name="Pisabarro A.G."/>
            <person name="Kuo A."/>
            <person name="Tritt A."/>
            <person name="Lipzen A."/>
            <person name="He G."/>
            <person name="Yan M."/>
            <person name="Ng V."/>
            <person name="Cullen D."/>
            <person name="Martin F."/>
            <person name="Rosso M.-N."/>
            <person name="Henrissat B."/>
            <person name="Hibbett D."/>
            <person name="Martinez A.T."/>
            <person name="Grigoriev I.V."/>
        </authorList>
    </citation>
    <scope>NUCLEOTIDE SEQUENCE</scope>
    <source>
        <strain evidence="2">AH 44721</strain>
    </source>
</reference>
<organism evidence="2 3">
    <name type="scientific">Gymnopilus junonius</name>
    <name type="common">Spectacular rustgill mushroom</name>
    <name type="synonym">Gymnopilus spectabilis subsp. junonius</name>
    <dbReference type="NCBI Taxonomy" id="109634"/>
    <lineage>
        <taxon>Eukaryota</taxon>
        <taxon>Fungi</taxon>
        <taxon>Dikarya</taxon>
        <taxon>Basidiomycota</taxon>
        <taxon>Agaricomycotina</taxon>
        <taxon>Agaricomycetes</taxon>
        <taxon>Agaricomycetidae</taxon>
        <taxon>Agaricales</taxon>
        <taxon>Agaricineae</taxon>
        <taxon>Hymenogastraceae</taxon>
        <taxon>Gymnopilus</taxon>
    </lineage>
</organism>
<proteinExistence type="predicted"/>
<name>A0A9P5NL33_GYMJU</name>
<evidence type="ECO:0000313" key="2">
    <source>
        <dbReference type="EMBL" id="KAF8894904.1"/>
    </source>
</evidence>
<dbReference type="EMBL" id="JADNYJ010000063">
    <property type="protein sequence ID" value="KAF8894904.1"/>
    <property type="molecule type" value="Genomic_DNA"/>
</dbReference>
<evidence type="ECO:0000256" key="1">
    <source>
        <dbReference type="SAM" id="MobiDB-lite"/>
    </source>
</evidence>
<accession>A0A9P5NL33</accession>
<dbReference type="Proteomes" id="UP000724874">
    <property type="component" value="Unassembled WGS sequence"/>
</dbReference>
<feature type="region of interest" description="Disordered" evidence="1">
    <location>
        <begin position="30"/>
        <end position="52"/>
    </location>
</feature>
<sequence>MASCQTWSSATSHIRHPWFDTTVMKRKHEVVSPDEEQDLASPAPVDPAHRAHLPKRRRFSTLENGFAQMSLEVPNTEPVPYGDLADEDMCGVGPSSSSSAYPSAIDLLYQTPYTVEEPLAPEVKMKSSSWYEPEPDRIVITDMDSFTEEDEEQDGNVSINPVLLDAIRSNTIENSTTTKTPAESTSQALVLFRPLPTGSDMKKKDEEQRTRGAVETRVVDEDAMDVED</sequence>
<dbReference type="AlphaFoldDB" id="A0A9P5NL33"/>
<keyword evidence="3" id="KW-1185">Reference proteome</keyword>
<gene>
    <name evidence="2" type="ORF">CPB84DRAFT_1748430</name>
</gene>
<evidence type="ECO:0000313" key="3">
    <source>
        <dbReference type="Proteomes" id="UP000724874"/>
    </source>
</evidence>
<comment type="caution">
    <text evidence="2">The sequence shown here is derived from an EMBL/GenBank/DDBJ whole genome shotgun (WGS) entry which is preliminary data.</text>
</comment>
<feature type="region of interest" description="Disordered" evidence="1">
    <location>
        <begin position="192"/>
        <end position="228"/>
    </location>
</feature>